<accession>A0AAD9CQT6</accession>
<evidence type="ECO:0000313" key="2">
    <source>
        <dbReference type="EMBL" id="KAK1906687.1"/>
    </source>
</evidence>
<organism evidence="2 3">
    <name type="scientific">Dissostichus eleginoides</name>
    <name type="common">Patagonian toothfish</name>
    <name type="synonym">Dissostichus amissus</name>
    <dbReference type="NCBI Taxonomy" id="100907"/>
    <lineage>
        <taxon>Eukaryota</taxon>
        <taxon>Metazoa</taxon>
        <taxon>Chordata</taxon>
        <taxon>Craniata</taxon>
        <taxon>Vertebrata</taxon>
        <taxon>Euteleostomi</taxon>
        <taxon>Actinopterygii</taxon>
        <taxon>Neopterygii</taxon>
        <taxon>Teleostei</taxon>
        <taxon>Neoteleostei</taxon>
        <taxon>Acanthomorphata</taxon>
        <taxon>Eupercaria</taxon>
        <taxon>Perciformes</taxon>
        <taxon>Notothenioidei</taxon>
        <taxon>Nototheniidae</taxon>
        <taxon>Dissostichus</taxon>
    </lineage>
</organism>
<comment type="caution">
    <text evidence="2">The sequence shown here is derived from an EMBL/GenBank/DDBJ whole genome shotgun (WGS) entry which is preliminary data.</text>
</comment>
<dbReference type="EMBL" id="JASDAP010000001">
    <property type="protein sequence ID" value="KAK1906687.1"/>
    <property type="molecule type" value="Genomic_DNA"/>
</dbReference>
<feature type="region of interest" description="Disordered" evidence="1">
    <location>
        <begin position="172"/>
        <end position="194"/>
    </location>
</feature>
<dbReference type="Proteomes" id="UP001228049">
    <property type="component" value="Unassembled WGS sequence"/>
</dbReference>
<gene>
    <name evidence="2" type="ORF">KUDE01_009083</name>
</gene>
<reference evidence="2" key="1">
    <citation type="submission" date="2023-04" db="EMBL/GenBank/DDBJ databases">
        <title>Chromosome-level genome of Chaenocephalus aceratus.</title>
        <authorList>
            <person name="Park H."/>
        </authorList>
    </citation>
    <scope>NUCLEOTIDE SEQUENCE</scope>
    <source>
        <strain evidence="2">DE</strain>
        <tissue evidence="2">Muscle</tissue>
    </source>
</reference>
<evidence type="ECO:0000313" key="3">
    <source>
        <dbReference type="Proteomes" id="UP001228049"/>
    </source>
</evidence>
<dbReference type="AlphaFoldDB" id="A0AAD9CQT6"/>
<feature type="non-terminal residue" evidence="2">
    <location>
        <position position="1"/>
    </location>
</feature>
<keyword evidence="3" id="KW-1185">Reference proteome</keyword>
<feature type="compositionally biased region" description="Polar residues" evidence="1">
    <location>
        <begin position="172"/>
        <end position="190"/>
    </location>
</feature>
<name>A0AAD9CQT6_DISEL</name>
<evidence type="ECO:0000256" key="1">
    <source>
        <dbReference type="SAM" id="MobiDB-lite"/>
    </source>
</evidence>
<proteinExistence type="predicted"/>
<sequence>MATPVLRILNPQAPGDRQQAVAVPSEEARLYRDKGKAFPTPPVELLSEATAMAKAEKLLRAKGTPRPSRQQCLGKLVLPFGKYLNAPFHWLVANDVGYIKFLLDKHKLEVEDPHRKGDVGNRWVKDFLTDYAESFPQVSCLLEANVDRCIYGQKGFENSTFQEEWEVYAQYQSQKDSPENSTRTQDSSSWPGDDADLVAASQAVEGKTWCRQTVADSFLYLIPDQTAGSQRQQEIQCNR</sequence>
<protein>
    <submittedName>
        <fullName evidence="2">Uncharacterized protein</fullName>
    </submittedName>
</protein>